<comment type="caution">
    <text evidence="1">The sequence shown here is derived from an EMBL/GenBank/DDBJ whole genome shotgun (WGS) entry which is preliminary data.</text>
</comment>
<sequence length="271" mass="29833">MAQANTSKKLLQALTSPSKLASRFDWRKVNGGSVLSLNIHKDRIGLALAAHPSYGNGPYTLESIPLARKTKVTEESKKALANIIEEHNVCGFVVSWPLQPDSQRMGAACGRVLHTLEQLLQPSKDAAEEFKTNTKSKAKTNTPLISANRPCVLWKDSQSKTIEEPDVFGRLEAFAKVPSSDKTVHIASIEQYNPDDATVASQVWSDFMRVHWPDLHREQEHQELVACHHQQMKNTLLTQTSASAVIAAVAVKGGRSSHDVEDDASYMQAAI</sequence>
<reference evidence="1" key="1">
    <citation type="submission" date="2023-08" db="EMBL/GenBank/DDBJ databases">
        <authorList>
            <person name="Audoor S."/>
            <person name="Bilcke G."/>
        </authorList>
    </citation>
    <scope>NUCLEOTIDE SEQUENCE</scope>
</reference>
<gene>
    <name evidence="1" type="ORF">CYCCA115_LOCUS20340</name>
</gene>
<evidence type="ECO:0000313" key="2">
    <source>
        <dbReference type="Proteomes" id="UP001295423"/>
    </source>
</evidence>
<proteinExistence type="predicted"/>
<organism evidence="1 2">
    <name type="scientific">Cylindrotheca closterium</name>
    <dbReference type="NCBI Taxonomy" id="2856"/>
    <lineage>
        <taxon>Eukaryota</taxon>
        <taxon>Sar</taxon>
        <taxon>Stramenopiles</taxon>
        <taxon>Ochrophyta</taxon>
        <taxon>Bacillariophyta</taxon>
        <taxon>Bacillariophyceae</taxon>
        <taxon>Bacillariophycidae</taxon>
        <taxon>Bacillariales</taxon>
        <taxon>Bacillariaceae</taxon>
        <taxon>Cylindrotheca</taxon>
    </lineage>
</organism>
<accession>A0AAD2JM72</accession>
<dbReference type="EMBL" id="CAKOGP040002158">
    <property type="protein sequence ID" value="CAJ1963815.1"/>
    <property type="molecule type" value="Genomic_DNA"/>
</dbReference>
<dbReference type="Proteomes" id="UP001295423">
    <property type="component" value="Unassembled WGS sequence"/>
</dbReference>
<dbReference type="AlphaFoldDB" id="A0AAD2JM72"/>
<protein>
    <submittedName>
        <fullName evidence="1">Uncharacterized protein</fullName>
    </submittedName>
</protein>
<keyword evidence="2" id="KW-1185">Reference proteome</keyword>
<evidence type="ECO:0000313" key="1">
    <source>
        <dbReference type="EMBL" id="CAJ1963815.1"/>
    </source>
</evidence>
<name>A0AAD2JM72_9STRA</name>